<feature type="binding site" evidence="10">
    <location>
        <position position="391"/>
    </location>
    <ligand>
        <name>NAD(+)</name>
        <dbReference type="ChEBI" id="CHEBI:57540"/>
    </ligand>
</feature>
<proteinExistence type="inferred from homology"/>
<organism evidence="14 15">
    <name type="scientific">Halomonas urmiana</name>
    <dbReference type="NCBI Taxonomy" id="490901"/>
    <lineage>
        <taxon>Bacteria</taxon>
        <taxon>Pseudomonadati</taxon>
        <taxon>Pseudomonadota</taxon>
        <taxon>Gammaproteobacteria</taxon>
        <taxon>Oceanospirillales</taxon>
        <taxon>Halomonadaceae</taxon>
        <taxon>Halomonas</taxon>
    </lineage>
</organism>
<dbReference type="RefSeq" id="WP_138181872.1">
    <property type="nucleotide sequence ID" value="NZ_VBUI01000018.1"/>
</dbReference>
<evidence type="ECO:0000256" key="6">
    <source>
        <dbReference type="ARBA" id="ARBA00023097"/>
    </source>
</evidence>
<feature type="binding site" evidence="10">
    <location>
        <begin position="176"/>
        <end position="179"/>
    </location>
    <ligand>
        <name>NAD(+)</name>
        <dbReference type="ChEBI" id="CHEBI:57540"/>
    </ligand>
</feature>
<comment type="subunit">
    <text evidence="9 10">Dimer of dimers.</text>
</comment>
<dbReference type="InterPro" id="IPR016163">
    <property type="entry name" value="Ald_DH_C"/>
</dbReference>
<dbReference type="Gene3D" id="3.40.605.10">
    <property type="entry name" value="Aldehyde Dehydrogenase, Chain A, domain 1"/>
    <property type="match status" value="1"/>
</dbReference>
<dbReference type="InterPro" id="IPR011264">
    <property type="entry name" value="BADH"/>
</dbReference>
<dbReference type="Pfam" id="PF00171">
    <property type="entry name" value="Aldedh"/>
    <property type="match status" value="1"/>
</dbReference>
<keyword evidence="15" id="KW-1185">Reference proteome</keyword>
<comment type="similarity">
    <text evidence="1 10 12">Belongs to the aldehyde dehydrogenase family.</text>
</comment>
<dbReference type="OrthoDB" id="9812625at2"/>
<dbReference type="FunFam" id="3.40.605.10:FF:000026">
    <property type="entry name" value="Aldehyde dehydrogenase, putative"/>
    <property type="match status" value="1"/>
</dbReference>
<keyword evidence="10" id="KW-0521">NADP</keyword>
<evidence type="ECO:0000256" key="1">
    <source>
        <dbReference type="ARBA" id="ARBA00009986"/>
    </source>
</evidence>
<comment type="pathway">
    <text evidence="10">Amine and polyamine biosynthesis; betaine biosynthesis via choline pathway; betaine from betaine aldehyde: step 1/1.</text>
</comment>
<dbReference type="FunFam" id="3.40.605.10:FF:000007">
    <property type="entry name" value="NAD/NADP-dependent betaine aldehyde dehydrogenase"/>
    <property type="match status" value="1"/>
</dbReference>
<dbReference type="PROSITE" id="PS00687">
    <property type="entry name" value="ALDEHYDE_DEHYDR_GLU"/>
    <property type="match status" value="1"/>
</dbReference>
<evidence type="ECO:0000256" key="7">
    <source>
        <dbReference type="ARBA" id="ARBA00051919"/>
    </source>
</evidence>
<keyword evidence="3 10" id="KW-0630">Potassium</keyword>
<feature type="binding site" description="covalent" evidence="10">
    <location>
        <position position="285"/>
    </location>
    <ligand>
        <name>NAD(+)</name>
        <dbReference type="ChEBI" id="CHEBI:57540"/>
    </ligand>
</feature>
<keyword evidence="6 10" id="KW-0558">Oxidation</keyword>
<feature type="active site" evidence="11">
    <location>
        <position position="251"/>
    </location>
</feature>
<dbReference type="PANTHER" id="PTHR11699">
    <property type="entry name" value="ALDEHYDE DEHYDROGENASE-RELATED"/>
    <property type="match status" value="1"/>
</dbReference>
<dbReference type="PROSITE" id="PS00070">
    <property type="entry name" value="ALDEHYDE_DEHYDR_CYS"/>
    <property type="match status" value="1"/>
</dbReference>
<reference evidence="14 15" key="1">
    <citation type="journal article" date="2007" name="Int. J. Syst. Evol. Microbiol.">
        <title>Halomonas saccharevitans sp. nov., Halomonas arcis sp. nov. and Halomonas subterranea sp. nov., halophilic bacteria isolated from hypersaline environments of China.</title>
        <authorList>
            <person name="Xu X.W."/>
            <person name="Wu Y.H."/>
            <person name="Zhou Z."/>
            <person name="Wang C.S."/>
            <person name="Zhou Y.G."/>
            <person name="Zhang H.B."/>
            <person name="Wang Y."/>
            <person name="Wu M."/>
        </authorList>
    </citation>
    <scope>NUCLEOTIDE SEQUENCE [LARGE SCALE GENOMIC DNA]</scope>
    <source>
        <strain evidence="14 15">TBZ3</strain>
    </source>
</reference>
<dbReference type="SUPFAM" id="SSF53720">
    <property type="entry name" value="ALDH-like"/>
    <property type="match status" value="1"/>
</dbReference>
<dbReference type="AlphaFoldDB" id="A0A5R8MF53"/>
<dbReference type="Gene3D" id="3.40.309.10">
    <property type="entry name" value="Aldehyde Dehydrogenase, Chain A, domain 2"/>
    <property type="match status" value="1"/>
</dbReference>
<feature type="active site" description="Charge relay system" evidence="10">
    <location>
        <position position="162"/>
    </location>
</feature>
<feature type="binding site" evidence="10">
    <location>
        <begin position="150"/>
        <end position="152"/>
    </location>
    <ligand>
        <name>NAD(+)</name>
        <dbReference type="ChEBI" id="CHEBI:57540"/>
    </ligand>
</feature>
<protein>
    <recommendedName>
        <fullName evidence="10">Betaine aldehyde dehydrogenase</fullName>
        <shortName evidence="10">BADH</shortName>
        <ecNumber evidence="10">1.2.1.8</ecNumber>
    </recommendedName>
</protein>
<feature type="binding site" evidence="10">
    <location>
        <position position="461"/>
    </location>
    <ligand>
        <name>K(+)</name>
        <dbReference type="ChEBI" id="CHEBI:29103"/>
        <label>2</label>
    </ligand>
</feature>
<feature type="active site" description="Charge relay system" evidence="10">
    <location>
        <position position="468"/>
    </location>
</feature>
<dbReference type="NCBIfam" id="NF009725">
    <property type="entry name" value="PRK13252.1"/>
    <property type="match status" value="1"/>
</dbReference>
<dbReference type="Proteomes" id="UP000306973">
    <property type="component" value="Unassembled WGS sequence"/>
</dbReference>
<feature type="binding site" evidence="10">
    <location>
        <position position="93"/>
    </location>
    <ligand>
        <name>K(+)</name>
        <dbReference type="ChEBI" id="CHEBI:29103"/>
        <label>1</label>
    </ligand>
</feature>
<evidence type="ECO:0000256" key="11">
    <source>
        <dbReference type="PROSITE-ProRule" id="PRU10007"/>
    </source>
</evidence>
<feature type="site" description="Seems to be a necessary countercharge to the potassium cations" evidence="10">
    <location>
        <position position="247"/>
    </location>
</feature>
<dbReference type="NCBIfam" id="TIGR01804">
    <property type="entry name" value="BADH"/>
    <property type="match status" value="1"/>
</dbReference>
<comment type="catalytic activity">
    <reaction evidence="7">
        <text>betaine aldehyde + NADP(+) + H2O = glycine betaine + NADPH + 2 H(+)</text>
        <dbReference type="Rhea" id="RHEA:30067"/>
        <dbReference type="ChEBI" id="CHEBI:15377"/>
        <dbReference type="ChEBI" id="CHEBI:15378"/>
        <dbReference type="ChEBI" id="CHEBI:15710"/>
        <dbReference type="ChEBI" id="CHEBI:17750"/>
        <dbReference type="ChEBI" id="CHEBI:57783"/>
        <dbReference type="ChEBI" id="CHEBI:58349"/>
    </reaction>
    <physiologicalReaction direction="left-to-right" evidence="7">
        <dbReference type="Rhea" id="RHEA:30068"/>
    </physiologicalReaction>
</comment>
<dbReference type="EMBL" id="VBUI01000018">
    <property type="protein sequence ID" value="TLF48759.1"/>
    <property type="molecule type" value="Genomic_DNA"/>
</dbReference>
<dbReference type="GO" id="GO:0019285">
    <property type="term" value="P:glycine betaine biosynthetic process from choline"/>
    <property type="evidence" value="ECO:0007669"/>
    <property type="project" value="UniProtKB-UniRule"/>
</dbReference>
<feature type="modified residue" description="Cysteine sulfenic acid (-SOH)" evidence="10">
    <location>
        <position position="285"/>
    </location>
</feature>
<dbReference type="InterPro" id="IPR016161">
    <property type="entry name" value="Ald_DH/histidinol_DH"/>
</dbReference>
<dbReference type="InterPro" id="IPR016160">
    <property type="entry name" value="Ald_DH_CS_CYS"/>
</dbReference>
<dbReference type="InterPro" id="IPR016162">
    <property type="entry name" value="Ald_DH_N"/>
</dbReference>
<evidence type="ECO:0000313" key="15">
    <source>
        <dbReference type="Proteomes" id="UP000306973"/>
    </source>
</evidence>
<evidence type="ECO:0000256" key="9">
    <source>
        <dbReference type="ARBA" id="ARBA00065931"/>
    </source>
</evidence>
<comment type="function">
    <text evidence="10">Involved in the biosynthesis of the osmoprotectant glycine betaine. Catalyzes the irreversible oxidation of betaine aldehyde to the corresponding acid.</text>
</comment>
<evidence type="ECO:0000256" key="12">
    <source>
        <dbReference type="RuleBase" id="RU003345"/>
    </source>
</evidence>
<dbReference type="UniPathway" id="UPA00529">
    <property type="reaction ID" value="UER00386"/>
</dbReference>
<evidence type="ECO:0000313" key="14">
    <source>
        <dbReference type="EMBL" id="TLF48759.1"/>
    </source>
</evidence>
<evidence type="ECO:0000256" key="10">
    <source>
        <dbReference type="HAMAP-Rule" id="MF_00804"/>
    </source>
</evidence>
<feature type="active site" description="Nucleophile" evidence="10">
    <location>
        <position position="285"/>
    </location>
</feature>
<keyword evidence="4 10" id="KW-0560">Oxidoreductase</keyword>
<comment type="cofactor">
    <cofactor evidence="10">
        <name>K(+)</name>
        <dbReference type="ChEBI" id="CHEBI:29103"/>
    </cofactor>
    <text evidence="10">Binds 2 potassium ions per subunit.</text>
</comment>
<evidence type="ECO:0000259" key="13">
    <source>
        <dbReference type="Pfam" id="PF00171"/>
    </source>
</evidence>
<keyword evidence="2 10" id="KW-0479">Metal-binding</keyword>
<evidence type="ECO:0000256" key="3">
    <source>
        <dbReference type="ARBA" id="ARBA00022958"/>
    </source>
</evidence>
<accession>A0A5R8MF53</accession>
<evidence type="ECO:0000256" key="8">
    <source>
        <dbReference type="ARBA" id="ARBA00052192"/>
    </source>
</evidence>
<evidence type="ECO:0000256" key="2">
    <source>
        <dbReference type="ARBA" id="ARBA00022723"/>
    </source>
</evidence>
<gene>
    <name evidence="10 14" type="primary">betB</name>
    <name evidence="14" type="ORF">FEI13_12600</name>
</gene>
<feature type="domain" description="Aldehyde dehydrogenase" evidence="13">
    <location>
        <begin position="19"/>
        <end position="483"/>
    </location>
</feature>
<feature type="binding site" evidence="10">
    <location>
        <position position="464"/>
    </location>
    <ligand>
        <name>K(+)</name>
        <dbReference type="ChEBI" id="CHEBI:29103"/>
        <label>2</label>
    </ligand>
</feature>
<keyword evidence="5 10" id="KW-0520">NAD</keyword>
<sequence length="494" mass="52664">MASSAPQTLYIDGRHAAATSGETFPVVNPFDGSLLAEVPQAAEADVDAAVAAARRGQQAWGAMSGMERGRILYRAVALLRERNDEIAELETRNTGKPISETAAVDVVTGADVLEYYAGLAPALEGAQIPLREDSFVYTRREPLGVIGAIGAWNYPIQIACWKSAPALAAGNAVVFKPSEVTPLTTMILAEIFSEAGLPDGVFNVVQGDARVGEMLTGHRGIDKISFTGEAGTGRKVMAAAGGSTLKDVTMELGGKSPLIVFADADLDRAADAAMMANFYSSGQICTNGTRVFVDRTVKAAFEAKLVERVARIRAGDPLDPSVNFGPLVSFEHQEKVLAYIALGQQESARVLAGGEAWDQDGTGGVDWASGAWAAPTIFTDCTDEMRIVREEIFGPVMAILAFDDEEEVIRRANDTEYGLAAGIFTEGLNRAHRVIRRLEAGICWINTWGESPAEMPVGGVKQSGVGRENGIETLAHYTQTKSVQVEMGPFESVF</sequence>
<comment type="caution">
    <text evidence="10">Lacks conserved residue(s) required for the propagation of feature annotation.</text>
</comment>
<comment type="caution">
    <text evidence="14">The sequence shown here is derived from an EMBL/GenBank/DDBJ whole genome shotgun (WGS) entry which is preliminary data.</text>
</comment>
<comment type="catalytic activity">
    <reaction evidence="8">
        <text>betaine aldehyde + NAD(+) + H2O = glycine betaine + NADH + 2 H(+)</text>
        <dbReference type="Rhea" id="RHEA:15305"/>
        <dbReference type="ChEBI" id="CHEBI:15377"/>
        <dbReference type="ChEBI" id="CHEBI:15378"/>
        <dbReference type="ChEBI" id="CHEBI:15710"/>
        <dbReference type="ChEBI" id="CHEBI:17750"/>
        <dbReference type="ChEBI" id="CHEBI:57540"/>
        <dbReference type="ChEBI" id="CHEBI:57945"/>
        <dbReference type="EC" id="1.2.1.8"/>
    </reaction>
    <physiologicalReaction direction="left-to-right" evidence="8">
        <dbReference type="Rhea" id="RHEA:15306"/>
    </physiologicalReaction>
</comment>
<feature type="binding site" evidence="10">
    <location>
        <position position="253"/>
    </location>
    <ligand>
        <name>NAD(+)</name>
        <dbReference type="ChEBI" id="CHEBI:57540"/>
    </ligand>
</feature>
<feature type="binding site" evidence="10">
    <location>
        <position position="245"/>
    </location>
    <ligand>
        <name>K(+)</name>
        <dbReference type="ChEBI" id="CHEBI:29103"/>
        <label>2</label>
    </ligand>
</feature>
<evidence type="ECO:0000256" key="4">
    <source>
        <dbReference type="ARBA" id="ARBA00023002"/>
    </source>
</evidence>
<dbReference type="EC" id="1.2.1.8" evidence="10"/>
<dbReference type="InterPro" id="IPR029510">
    <property type="entry name" value="Ald_DH_CS_GLU"/>
</dbReference>
<dbReference type="GO" id="GO:0046872">
    <property type="term" value="F:metal ion binding"/>
    <property type="evidence" value="ECO:0007669"/>
    <property type="project" value="UniProtKB-KW"/>
</dbReference>
<name>A0A5R8MF53_9GAMM</name>
<dbReference type="InterPro" id="IPR015590">
    <property type="entry name" value="Aldehyde_DH_dom"/>
</dbReference>
<feature type="binding site" evidence="10">
    <location>
        <position position="27"/>
    </location>
    <ligand>
        <name>K(+)</name>
        <dbReference type="ChEBI" id="CHEBI:29103"/>
        <label>1</label>
    </ligand>
</feature>
<dbReference type="FunFam" id="3.40.309.10:FF:000014">
    <property type="entry name" value="NAD/NADP-dependent betaine aldehyde dehydrogenase"/>
    <property type="match status" value="1"/>
</dbReference>
<feature type="active site" description="Proton acceptor" evidence="10">
    <location>
        <position position="251"/>
    </location>
</feature>
<dbReference type="GO" id="GO:0008802">
    <property type="term" value="F:betaine-aldehyde dehydrogenase (NAD+) activity"/>
    <property type="evidence" value="ECO:0007669"/>
    <property type="project" value="UniProtKB-UniRule"/>
</dbReference>
<dbReference type="HAMAP" id="MF_00804">
    <property type="entry name" value="BADH"/>
    <property type="match status" value="1"/>
</dbReference>
<evidence type="ECO:0000256" key="5">
    <source>
        <dbReference type="ARBA" id="ARBA00023027"/>
    </source>
</evidence>